<dbReference type="RefSeq" id="WP_190941370.1">
    <property type="nucleotide sequence ID" value="NZ_CP038095.1"/>
</dbReference>
<gene>
    <name evidence="1" type="ORF">FOB51_14865</name>
</gene>
<reference evidence="1 2" key="1">
    <citation type="submission" date="2019-09" db="EMBL/GenBank/DDBJ databases">
        <title>FDA dAtabase for Regulatory Grade micrObial Sequences (FDA-ARGOS): Supporting development and validation of Infectious Disease Dx tests.</title>
        <authorList>
            <person name="Sciortino C."/>
            <person name="Tallon L."/>
            <person name="Sadzewicz L."/>
            <person name="Vavikolanu K."/>
            <person name="Mehta A."/>
            <person name="Aluvathingal J."/>
            <person name="Nadendla S."/>
            <person name="Nandy P."/>
            <person name="Geyer C."/>
            <person name="Yan Y."/>
            <person name="Sichtig H."/>
        </authorList>
    </citation>
    <scope>NUCLEOTIDE SEQUENCE [LARGE SCALE GENOMIC DNA]</scope>
    <source>
        <strain evidence="1 2">FDAARGOS_643</strain>
    </source>
</reference>
<evidence type="ECO:0000313" key="1">
    <source>
        <dbReference type="EMBL" id="QEU09178.1"/>
    </source>
</evidence>
<dbReference type="Proteomes" id="UP000324507">
    <property type="component" value="Chromosome"/>
</dbReference>
<name>A0A5P2QSZ5_9RHOB</name>
<accession>A0A5P2QSZ5</accession>
<dbReference type="AlphaFoldDB" id="A0A5P2QSZ5"/>
<proteinExistence type="predicted"/>
<dbReference type="EMBL" id="CP044081">
    <property type="protein sequence ID" value="QEU09178.1"/>
    <property type="molecule type" value="Genomic_DNA"/>
</dbReference>
<organism evidence="1 2">
    <name type="scientific">Paracoccus yeei</name>
    <dbReference type="NCBI Taxonomy" id="147645"/>
    <lineage>
        <taxon>Bacteria</taxon>
        <taxon>Pseudomonadati</taxon>
        <taxon>Pseudomonadota</taxon>
        <taxon>Alphaproteobacteria</taxon>
        <taxon>Rhodobacterales</taxon>
        <taxon>Paracoccaceae</taxon>
        <taxon>Paracoccus</taxon>
    </lineage>
</organism>
<protein>
    <submittedName>
        <fullName evidence="1">Uncharacterized protein</fullName>
    </submittedName>
</protein>
<sequence>MSDPRLAPVTAPEKIHMFVQTPASKCAAMRVMQAWPQVYGSVSLPNSESLLSEGFRCGPGWYPLIERLSADIAAILDEMPLPAFRVLQVKQKFGGLRFRVTGSNERILNRIARAQVEAAHTCEGCGGPSRIRSVDMWLTTSCDPCIERTRSLRR</sequence>
<evidence type="ECO:0000313" key="2">
    <source>
        <dbReference type="Proteomes" id="UP000324507"/>
    </source>
</evidence>